<organism evidence="2 3">
    <name type="scientific">Macrostomum lignano</name>
    <dbReference type="NCBI Taxonomy" id="282301"/>
    <lineage>
        <taxon>Eukaryota</taxon>
        <taxon>Metazoa</taxon>
        <taxon>Spiralia</taxon>
        <taxon>Lophotrochozoa</taxon>
        <taxon>Platyhelminthes</taxon>
        <taxon>Rhabditophora</taxon>
        <taxon>Macrostomorpha</taxon>
        <taxon>Macrostomida</taxon>
        <taxon>Macrostomidae</taxon>
        <taxon>Macrostomum</taxon>
    </lineage>
</organism>
<proteinExistence type="predicted"/>
<evidence type="ECO:0000313" key="2">
    <source>
        <dbReference type="Proteomes" id="UP000095280"/>
    </source>
</evidence>
<feature type="region of interest" description="Disordered" evidence="1">
    <location>
        <begin position="1"/>
        <end position="32"/>
    </location>
</feature>
<dbReference type="AlphaFoldDB" id="A0A1I8HNK7"/>
<sequence length="186" mass="20891">GEKSWIYSFDPETKQQSAQWTPVGGTPPPNKLRRERSVAKQMVAVFVAKTGHLATVPLVQQRTVTGNWYANVCLPQASPKDSSSGILLHHDNAPAHKVAEFLAGMRIQELGHPPFSRDLAPCDFFVFPQIKRRMRGIRYGSPGAAVEAFIQHVEKVPASDWSSCFSKWFKRMKICIESAGEYFEKM</sequence>
<dbReference type="PANTHER" id="PTHR46060">
    <property type="entry name" value="MARINER MOS1 TRANSPOSASE-LIKE PROTEIN"/>
    <property type="match status" value="1"/>
</dbReference>
<dbReference type="WBParaSite" id="maker-uti_cns_0007047-snap-gene-0.6-mRNA-1">
    <property type="protein sequence ID" value="maker-uti_cns_0007047-snap-gene-0.6-mRNA-1"/>
    <property type="gene ID" value="maker-uti_cns_0007047-snap-gene-0.6"/>
</dbReference>
<dbReference type="InterPro" id="IPR036397">
    <property type="entry name" value="RNaseH_sf"/>
</dbReference>
<evidence type="ECO:0000313" key="3">
    <source>
        <dbReference type="WBParaSite" id="maker-uti_cns_0007047-snap-gene-0.6-mRNA-1"/>
    </source>
</evidence>
<dbReference type="Proteomes" id="UP000095280">
    <property type="component" value="Unplaced"/>
</dbReference>
<dbReference type="InterPro" id="IPR052709">
    <property type="entry name" value="Transposase-MT_Hybrid"/>
</dbReference>
<dbReference type="GO" id="GO:0003676">
    <property type="term" value="F:nucleic acid binding"/>
    <property type="evidence" value="ECO:0007669"/>
    <property type="project" value="InterPro"/>
</dbReference>
<dbReference type="Gene3D" id="3.30.420.10">
    <property type="entry name" value="Ribonuclease H-like superfamily/Ribonuclease H"/>
    <property type="match status" value="1"/>
</dbReference>
<keyword evidence="2" id="KW-1185">Reference proteome</keyword>
<name>A0A1I8HNK7_9PLAT</name>
<accession>A0A1I8HNK7</accession>
<reference evidence="3" key="1">
    <citation type="submission" date="2016-11" db="UniProtKB">
        <authorList>
            <consortium name="WormBaseParasite"/>
        </authorList>
    </citation>
    <scope>IDENTIFICATION</scope>
</reference>
<evidence type="ECO:0000256" key="1">
    <source>
        <dbReference type="SAM" id="MobiDB-lite"/>
    </source>
</evidence>
<protein>
    <submittedName>
        <fullName evidence="3">Transposase</fullName>
    </submittedName>
</protein>
<dbReference type="PANTHER" id="PTHR46060:SF1">
    <property type="entry name" value="MARINER MOS1 TRANSPOSASE-LIKE PROTEIN"/>
    <property type="match status" value="1"/>
</dbReference>